<keyword evidence="5" id="KW-1185">Reference proteome</keyword>
<dbReference type="RefSeq" id="WP_066351339.1">
    <property type="nucleotide sequence ID" value="NZ_CBCSFJ010000001.1"/>
</dbReference>
<evidence type="ECO:0000313" key="5">
    <source>
        <dbReference type="Proteomes" id="UP000091897"/>
    </source>
</evidence>
<dbReference type="InterPro" id="IPR025326">
    <property type="entry name" value="DUF4232"/>
</dbReference>
<dbReference type="Pfam" id="PF14016">
    <property type="entry name" value="DUF4232"/>
    <property type="match status" value="1"/>
</dbReference>
<protein>
    <recommendedName>
        <fullName evidence="2">DUF4232 domain-containing protein</fullName>
    </recommendedName>
</protein>
<dbReference type="Proteomes" id="UP000091897">
    <property type="component" value="Chromosome"/>
</dbReference>
<evidence type="ECO:0000256" key="1">
    <source>
        <dbReference type="SAM" id="SignalP"/>
    </source>
</evidence>
<sequence length="184" mass="19226">MNEIIRLRASVLPVLGSIALAATAVLGPAAARAEPACDPAQLSFAVDREAGQFDGMSHSGTLLVLRNLGPDTCTVPARPEVRFLDAGRQPLPVVAQVPPGMHPGPVIPPVAVPAGAELTSEARWVSSDAYGDGNCVTVAYATLAIGPRGFEAPLRTRMCGPANKSPTYGLTLLRRDPVYRPAPR</sequence>
<dbReference type="Proteomes" id="UP000092213">
    <property type="component" value="Chromosome"/>
</dbReference>
<dbReference type="EMBL" id="CP016170">
    <property type="protein sequence ID" value="ANN67532.1"/>
    <property type="molecule type" value="Genomic_DNA"/>
</dbReference>
<keyword evidence="1" id="KW-0732">Signal</keyword>
<feature type="chain" id="PRO_5008258481" description="DUF4232 domain-containing protein" evidence="1">
    <location>
        <begin position="25"/>
        <end position="184"/>
    </location>
</feature>
<evidence type="ECO:0000313" key="4">
    <source>
        <dbReference type="EMBL" id="ANN72621.1"/>
    </source>
</evidence>
<dbReference type="KEGG" id="bbro:BAU06_15590"/>
<reference evidence="5 6" key="1">
    <citation type="submission" date="2016-06" db="EMBL/GenBank/DDBJ databases">
        <title>Complete genome sequences of Bordetella bronchialis and Bordetella flabilis.</title>
        <authorList>
            <person name="LiPuma J.J."/>
            <person name="Spilker T."/>
        </authorList>
    </citation>
    <scope>NUCLEOTIDE SEQUENCE [LARGE SCALE GENOMIC DNA]</scope>
    <source>
        <strain evidence="4 6">AU17976</strain>
        <strain evidence="3 5">AU3182</strain>
    </source>
</reference>
<dbReference type="OrthoDB" id="26727at2"/>
<feature type="domain" description="DUF4232" evidence="2">
    <location>
        <begin position="37"/>
        <end position="157"/>
    </location>
</feature>
<dbReference type="EMBL" id="CP016171">
    <property type="protein sequence ID" value="ANN72621.1"/>
    <property type="molecule type" value="Genomic_DNA"/>
</dbReference>
<evidence type="ECO:0000259" key="2">
    <source>
        <dbReference type="Pfam" id="PF14016"/>
    </source>
</evidence>
<proteinExistence type="predicted"/>
<dbReference type="STRING" id="463025.BAU08_15820"/>
<evidence type="ECO:0000313" key="6">
    <source>
        <dbReference type="Proteomes" id="UP000092213"/>
    </source>
</evidence>
<gene>
    <name evidence="3" type="ORF">BAU06_15590</name>
    <name evidence="4" type="ORF">BAU08_15820</name>
</gene>
<dbReference type="AlphaFoldDB" id="A0A193FZK4"/>
<accession>A0A193FZK4</accession>
<name>A0A193FZK4_9BORD</name>
<feature type="signal peptide" evidence="1">
    <location>
        <begin position="1"/>
        <end position="24"/>
    </location>
</feature>
<evidence type="ECO:0000313" key="3">
    <source>
        <dbReference type="EMBL" id="ANN67532.1"/>
    </source>
</evidence>
<organism evidence="4 6">
    <name type="scientific">Bordetella bronchialis</name>
    <dbReference type="NCBI Taxonomy" id="463025"/>
    <lineage>
        <taxon>Bacteria</taxon>
        <taxon>Pseudomonadati</taxon>
        <taxon>Pseudomonadota</taxon>
        <taxon>Betaproteobacteria</taxon>
        <taxon>Burkholderiales</taxon>
        <taxon>Alcaligenaceae</taxon>
        <taxon>Bordetella</taxon>
    </lineage>
</organism>